<keyword evidence="3" id="KW-1185">Reference proteome</keyword>
<dbReference type="AlphaFoldDB" id="A8ZSH1"/>
<evidence type="ECO:0008006" key="4">
    <source>
        <dbReference type="Google" id="ProtNLM"/>
    </source>
</evidence>
<dbReference type="Proteomes" id="UP000008561">
    <property type="component" value="Chromosome"/>
</dbReference>
<evidence type="ECO:0000256" key="1">
    <source>
        <dbReference type="SAM" id="Phobius"/>
    </source>
</evidence>
<keyword evidence="1" id="KW-1133">Transmembrane helix</keyword>
<proteinExistence type="predicted"/>
<dbReference type="RefSeq" id="WP_012175320.1">
    <property type="nucleotide sequence ID" value="NC_009943.1"/>
</dbReference>
<dbReference type="KEGG" id="dol:Dole_1904"/>
<accession>A8ZSH1</accession>
<organism evidence="2 3">
    <name type="scientific">Desulfosudis oleivorans (strain DSM 6200 / JCM 39069 / Hxd3)</name>
    <name type="common">Desulfococcus oleovorans</name>
    <dbReference type="NCBI Taxonomy" id="96561"/>
    <lineage>
        <taxon>Bacteria</taxon>
        <taxon>Pseudomonadati</taxon>
        <taxon>Thermodesulfobacteriota</taxon>
        <taxon>Desulfobacteria</taxon>
        <taxon>Desulfobacterales</taxon>
        <taxon>Desulfosudaceae</taxon>
        <taxon>Desulfosudis</taxon>
    </lineage>
</organism>
<protein>
    <recommendedName>
        <fullName evidence="4">Multidrug transporter</fullName>
    </recommendedName>
</protein>
<dbReference type="EMBL" id="CP000859">
    <property type="protein sequence ID" value="ABW67708.1"/>
    <property type="molecule type" value="Genomic_DNA"/>
</dbReference>
<sequence>MIMLGRKWITLVVVLAMIMVPLGASSAELMETEDLQINAGSMVVDALVARPVGMVMTVAGLGMFIVSSPFSALGGNFCQAWNTLVIYPGKFTFARPLGDFE</sequence>
<keyword evidence="1" id="KW-0472">Membrane</keyword>
<reference evidence="2 3" key="1">
    <citation type="submission" date="2007-10" db="EMBL/GenBank/DDBJ databases">
        <title>Complete sequence of Desulfococcus oleovorans Hxd3.</title>
        <authorList>
            <consortium name="US DOE Joint Genome Institute"/>
            <person name="Copeland A."/>
            <person name="Lucas S."/>
            <person name="Lapidus A."/>
            <person name="Barry K."/>
            <person name="Glavina del Rio T."/>
            <person name="Dalin E."/>
            <person name="Tice H."/>
            <person name="Pitluck S."/>
            <person name="Kiss H."/>
            <person name="Brettin T."/>
            <person name="Bruce D."/>
            <person name="Detter J.C."/>
            <person name="Han C."/>
            <person name="Schmutz J."/>
            <person name="Larimer F."/>
            <person name="Land M."/>
            <person name="Hauser L."/>
            <person name="Kyrpides N."/>
            <person name="Kim E."/>
            <person name="Wawrik B."/>
            <person name="Richardson P."/>
        </authorList>
    </citation>
    <scope>NUCLEOTIDE SEQUENCE [LARGE SCALE GENOMIC DNA]</scope>
    <source>
        <strain evidence="3">DSM 6200 / JCM 39069 / Hxd3</strain>
    </source>
</reference>
<evidence type="ECO:0000313" key="3">
    <source>
        <dbReference type="Proteomes" id="UP000008561"/>
    </source>
</evidence>
<name>A8ZSH1_DESOH</name>
<dbReference type="HOGENOM" id="CLU_161821_1_0_7"/>
<keyword evidence="1" id="KW-0812">Transmembrane</keyword>
<dbReference type="STRING" id="96561.Dole_1904"/>
<evidence type="ECO:0000313" key="2">
    <source>
        <dbReference type="EMBL" id="ABW67708.1"/>
    </source>
</evidence>
<dbReference type="eggNOG" id="ENOG503025R">
    <property type="taxonomic scope" value="Bacteria"/>
</dbReference>
<feature type="transmembrane region" description="Helical" evidence="1">
    <location>
        <begin position="42"/>
        <end position="66"/>
    </location>
</feature>
<gene>
    <name evidence="2" type="ordered locus">Dole_1904</name>
</gene>